<dbReference type="EMBL" id="FXTN01000006">
    <property type="protein sequence ID" value="SMO73938.1"/>
    <property type="molecule type" value="Genomic_DNA"/>
</dbReference>
<protein>
    <submittedName>
        <fullName evidence="1">Uncharacterized protein</fullName>
    </submittedName>
</protein>
<evidence type="ECO:0000313" key="1">
    <source>
        <dbReference type="EMBL" id="SMO73938.1"/>
    </source>
</evidence>
<keyword evidence="2" id="KW-1185">Reference proteome</keyword>
<dbReference type="AlphaFoldDB" id="A0A521DQN0"/>
<organism evidence="1 2">
    <name type="scientific">Pedobacter westerhofensis</name>
    <dbReference type="NCBI Taxonomy" id="425512"/>
    <lineage>
        <taxon>Bacteria</taxon>
        <taxon>Pseudomonadati</taxon>
        <taxon>Bacteroidota</taxon>
        <taxon>Sphingobacteriia</taxon>
        <taxon>Sphingobacteriales</taxon>
        <taxon>Sphingobacteriaceae</taxon>
        <taxon>Pedobacter</taxon>
    </lineage>
</organism>
<evidence type="ECO:0000313" key="2">
    <source>
        <dbReference type="Proteomes" id="UP000320300"/>
    </source>
</evidence>
<sequence>MWPPLNLYGKRENYGLFDQSGLGQKLYTPLFHRFLRIMVLIYPFINRSDIYLDKPTFSVELLISLKFDNAKDVSFFGLIFRYLKK</sequence>
<name>A0A521DQN0_9SPHI</name>
<accession>A0A521DQN0</accession>
<gene>
    <name evidence="1" type="ORF">SAMN06265348_10699</name>
</gene>
<reference evidence="1 2" key="1">
    <citation type="submission" date="2017-05" db="EMBL/GenBank/DDBJ databases">
        <authorList>
            <person name="Varghese N."/>
            <person name="Submissions S."/>
        </authorList>
    </citation>
    <scope>NUCLEOTIDE SEQUENCE [LARGE SCALE GENOMIC DNA]</scope>
    <source>
        <strain evidence="1 2">DSM 19036</strain>
    </source>
</reference>
<dbReference type="Proteomes" id="UP000320300">
    <property type="component" value="Unassembled WGS sequence"/>
</dbReference>
<proteinExistence type="predicted"/>